<proteinExistence type="predicted"/>
<evidence type="ECO:0008006" key="3">
    <source>
        <dbReference type="Google" id="ProtNLM"/>
    </source>
</evidence>
<dbReference type="RefSeq" id="WP_091673415.1">
    <property type="nucleotide sequence ID" value="NZ_FOKG01000007.1"/>
</dbReference>
<dbReference type="OrthoDB" id="3214027at2"/>
<name>A0A1I0ZLS8_9PSEU</name>
<dbReference type="InterPro" id="IPR033437">
    <property type="entry name" value="DUF5130"/>
</dbReference>
<evidence type="ECO:0000313" key="1">
    <source>
        <dbReference type="EMBL" id="SFB26461.1"/>
    </source>
</evidence>
<dbReference type="Gene3D" id="3.10.310.50">
    <property type="match status" value="1"/>
</dbReference>
<dbReference type="AlphaFoldDB" id="A0A1I0ZLS8"/>
<dbReference type="EMBL" id="FOKG01000007">
    <property type="protein sequence ID" value="SFB26461.1"/>
    <property type="molecule type" value="Genomic_DNA"/>
</dbReference>
<dbReference type="Proteomes" id="UP000243799">
    <property type="component" value="Unassembled WGS sequence"/>
</dbReference>
<gene>
    <name evidence="1" type="ORF">SAMN05216266_10798</name>
</gene>
<reference evidence="2" key="1">
    <citation type="submission" date="2016-10" db="EMBL/GenBank/DDBJ databases">
        <authorList>
            <person name="Varghese N."/>
            <person name="Submissions S."/>
        </authorList>
    </citation>
    <scope>NUCLEOTIDE SEQUENCE [LARGE SCALE GENOMIC DNA]</scope>
    <source>
        <strain evidence="2">CGMCC 4.3568</strain>
    </source>
</reference>
<protein>
    <recommendedName>
        <fullName evidence="3">TLP18.3, Psb32 and MOLO-1 founding protein of phosphatase</fullName>
    </recommendedName>
</protein>
<evidence type="ECO:0000313" key="2">
    <source>
        <dbReference type="Proteomes" id="UP000243799"/>
    </source>
</evidence>
<sequence>MATGEMTHSPGAVRIDEADLEPGAVVTASGRVSQAKMHEFDTPSSPFSPMQLARLDEALTLSSRETGLDFSVYLGELGEDSRQAAEALHSSIGPAATRAVLIAVSPGERVVEVVTGEDAHYRVPDRAAKLAVMSMVASFKEGDLIGGLVSGLRMMTDQAGPNPA</sequence>
<organism evidence="1 2">
    <name type="scientific">Amycolatopsis marina</name>
    <dbReference type="NCBI Taxonomy" id="490629"/>
    <lineage>
        <taxon>Bacteria</taxon>
        <taxon>Bacillati</taxon>
        <taxon>Actinomycetota</taxon>
        <taxon>Actinomycetes</taxon>
        <taxon>Pseudonocardiales</taxon>
        <taxon>Pseudonocardiaceae</taxon>
        <taxon>Amycolatopsis</taxon>
    </lineage>
</organism>
<keyword evidence="2" id="KW-1185">Reference proteome</keyword>
<dbReference type="Pfam" id="PF17174">
    <property type="entry name" value="DUF5130"/>
    <property type="match status" value="1"/>
</dbReference>
<accession>A0A1I0ZLS8</accession>
<dbReference type="STRING" id="490629.SAMN05216266_10798"/>